<evidence type="ECO:0000256" key="1">
    <source>
        <dbReference type="ARBA" id="ARBA00022737"/>
    </source>
</evidence>
<dbReference type="EMBL" id="LUCM01002677">
    <property type="protein sequence ID" value="KAA0197014.1"/>
    <property type="molecule type" value="Genomic_DNA"/>
</dbReference>
<dbReference type="PANTHER" id="PTHR11242">
    <property type="entry name" value="ARYL HYDROCARBON RECEPTOR INTERACTING PROTEIN RELATED"/>
    <property type="match status" value="1"/>
</dbReference>
<evidence type="ECO:0000313" key="4">
    <source>
        <dbReference type="Proteomes" id="UP000728185"/>
    </source>
</evidence>
<dbReference type="Proteomes" id="UP000728185">
    <property type="component" value="Unassembled WGS sequence"/>
</dbReference>
<dbReference type="InterPro" id="IPR039663">
    <property type="entry name" value="AIP/AIPL1/TTC9"/>
</dbReference>
<organism evidence="3 4">
    <name type="scientific">Fasciolopsis buskii</name>
    <dbReference type="NCBI Taxonomy" id="27845"/>
    <lineage>
        <taxon>Eukaryota</taxon>
        <taxon>Metazoa</taxon>
        <taxon>Spiralia</taxon>
        <taxon>Lophotrochozoa</taxon>
        <taxon>Platyhelminthes</taxon>
        <taxon>Trematoda</taxon>
        <taxon>Digenea</taxon>
        <taxon>Plagiorchiida</taxon>
        <taxon>Echinostomata</taxon>
        <taxon>Echinostomatoidea</taxon>
        <taxon>Fasciolidae</taxon>
        <taxon>Fasciolopsis</taxon>
    </lineage>
</organism>
<dbReference type="InterPro" id="IPR019734">
    <property type="entry name" value="TPR_rpt"/>
</dbReference>
<evidence type="ECO:0000313" key="3">
    <source>
        <dbReference type="EMBL" id="KAA0197014.1"/>
    </source>
</evidence>
<dbReference type="SUPFAM" id="SSF48452">
    <property type="entry name" value="TPR-like"/>
    <property type="match status" value="1"/>
</dbReference>
<dbReference type="InterPro" id="IPR011990">
    <property type="entry name" value="TPR-like_helical_dom_sf"/>
</dbReference>
<dbReference type="PANTHER" id="PTHR11242:SF0">
    <property type="entry name" value="TPR_REGION DOMAIN-CONTAINING PROTEIN"/>
    <property type="match status" value="1"/>
</dbReference>
<dbReference type="Gene3D" id="1.25.40.10">
    <property type="entry name" value="Tetratricopeptide repeat domain"/>
    <property type="match status" value="1"/>
</dbReference>
<keyword evidence="4" id="KW-1185">Reference proteome</keyword>
<protein>
    <submittedName>
        <fullName evidence="3">Aryl hydrocarbon receptor interacting protein</fullName>
    </submittedName>
</protein>
<keyword evidence="1" id="KW-0677">Repeat</keyword>
<reference evidence="3" key="1">
    <citation type="submission" date="2019-05" db="EMBL/GenBank/DDBJ databases">
        <title>Annotation for the trematode Fasciolopsis buski.</title>
        <authorList>
            <person name="Choi Y.-J."/>
        </authorList>
    </citation>
    <scope>NUCLEOTIDE SEQUENCE</scope>
    <source>
        <strain evidence="3">HT</strain>
        <tissue evidence="3">Whole worm</tissue>
    </source>
</reference>
<dbReference type="FunFam" id="1.25.40.10:FF:000052">
    <property type="entry name" value="Aryl-hydrocarbon-interacting protein-like 1"/>
    <property type="match status" value="1"/>
</dbReference>
<dbReference type="AlphaFoldDB" id="A0A8E0VM31"/>
<proteinExistence type="predicted"/>
<dbReference type="SMART" id="SM00028">
    <property type="entry name" value="TPR"/>
    <property type="match status" value="3"/>
</dbReference>
<accession>A0A8E0VM31</accession>
<dbReference type="OrthoDB" id="5829758at2759"/>
<sequence length="179" mass="20660">MVRKESWIMNPEEKREFIPALREEGNQLYIKGDFQAAAARYQEALNLLEQLSLREKPGEPEWNELDNQRVPFFVNLAQCQFKLKQYYDVIHSTTEAISRDPSNVKALYRRSKAYAETWEFDLAADDLRKVASLMPEMAEAAQAELKTLEIKRTEQELKERRLLAGKLSIRGGLSGVPPT</sequence>
<comment type="caution">
    <text evidence="3">The sequence shown here is derived from an EMBL/GenBank/DDBJ whole genome shotgun (WGS) entry which is preliminary data.</text>
</comment>
<evidence type="ECO:0000256" key="2">
    <source>
        <dbReference type="ARBA" id="ARBA00022803"/>
    </source>
</evidence>
<gene>
    <name evidence="3" type="ORF">FBUS_11240</name>
</gene>
<keyword evidence="2" id="KW-0802">TPR repeat</keyword>
<name>A0A8E0VM31_9TREM</name>